<name>A0A819GJ87_9BILA</name>
<dbReference type="GO" id="GO:0030574">
    <property type="term" value="P:collagen catabolic process"/>
    <property type="evidence" value="ECO:0007669"/>
    <property type="project" value="TreeGrafter"/>
</dbReference>
<feature type="active site" evidence="6">
    <location>
        <position position="310"/>
    </location>
</feature>
<comment type="cofactor">
    <cofactor evidence="7">
        <name>Ca(2+)</name>
        <dbReference type="ChEBI" id="CHEBI:29108"/>
    </cofactor>
    <text evidence="7">Can bind about 5 Ca(2+) ions per subunit.</text>
</comment>
<accession>A0A819GJ87</accession>
<comment type="caution">
    <text evidence="10">The sequence shown here is derived from an EMBL/GenBank/DDBJ whole genome shotgun (WGS) entry which is preliminary data.</text>
</comment>
<dbReference type="GO" id="GO:0031012">
    <property type="term" value="C:extracellular matrix"/>
    <property type="evidence" value="ECO:0007669"/>
    <property type="project" value="InterPro"/>
</dbReference>
<keyword evidence="7" id="KW-0106">Calcium</keyword>
<keyword evidence="3 7" id="KW-0479">Metal-binding</keyword>
<evidence type="ECO:0000259" key="8">
    <source>
        <dbReference type="SMART" id="SM00235"/>
    </source>
</evidence>
<dbReference type="InterPro" id="IPR006026">
    <property type="entry name" value="Peptidase_Metallo"/>
</dbReference>
<feature type="binding site" evidence="7">
    <location>
        <position position="292"/>
    </location>
    <ligand>
        <name>Ca(2+)</name>
        <dbReference type="ChEBI" id="CHEBI:29108"/>
        <label>3</label>
    </ligand>
</feature>
<feature type="binding site" evidence="7">
    <location>
        <position position="319"/>
    </location>
    <ligand>
        <name>Zn(2+)</name>
        <dbReference type="ChEBI" id="CHEBI:29105"/>
        <label>2</label>
        <note>catalytic</note>
    </ligand>
</feature>
<dbReference type="InterPro" id="IPR024079">
    <property type="entry name" value="MetalloPept_cat_dom_sf"/>
</dbReference>
<feature type="binding site" evidence="7">
    <location>
        <position position="313"/>
    </location>
    <ligand>
        <name>Zn(2+)</name>
        <dbReference type="ChEBI" id="CHEBI:29105"/>
        <label>2</label>
        <note>catalytic</note>
    </ligand>
</feature>
<reference evidence="10" key="1">
    <citation type="submission" date="2021-02" db="EMBL/GenBank/DDBJ databases">
        <authorList>
            <person name="Nowell W R."/>
        </authorList>
    </citation>
    <scope>NUCLEOTIDE SEQUENCE</scope>
</reference>
<keyword evidence="4" id="KW-0378">Hydrolase</keyword>
<feature type="binding site" evidence="7">
    <location>
        <position position="309"/>
    </location>
    <ligand>
        <name>Zn(2+)</name>
        <dbReference type="ChEBI" id="CHEBI:29105"/>
        <label>2</label>
        <note>catalytic</note>
    </ligand>
</feature>
<dbReference type="InterPro" id="IPR021190">
    <property type="entry name" value="Pept_M10A"/>
</dbReference>
<dbReference type="PRINTS" id="PR00138">
    <property type="entry name" value="MATRIXIN"/>
</dbReference>
<dbReference type="GO" id="GO:0006508">
    <property type="term" value="P:proteolysis"/>
    <property type="evidence" value="ECO:0007669"/>
    <property type="project" value="UniProtKB-KW"/>
</dbReference>
<feature type="domain" description="Peptidase metallopeptidase" evidence="8">
    <location>
        <begin position="221"/>
        <end position="352"/>
    </location>
</feature>
<dbReference type="EMBL" id="CAJOBB010001630">
    <property type="protein sequence ID" value="CAF3882660.1"/>
    <property type="molecule type" value="Genomic_DNA"/>
</dbReference>
<comment type="cofactor">
    <cofactor evidence="7">
        <name>Zn(2+)</name>
        <dbReference type="ChEBI" id="CHEBI:29105"/>
    </cofactor>
    <text evidence="7">Binds 2 Zn(2+) ions per subunit.</text>
</comment>
<dbReference type="SMART" id="SM00235">
    <property type="entry name" value="ZnMc"/>
    <property type="match status" value="1"/>
</dbReference>
<dbReference type="Pfam" id="PF00413">
    <property type="entry name" value="Peptidase_M10"/>
    <property type="match status" value="1"/>
</dbReference>
<proteinExistence type="inferred from homology"/>
<sequence>MNSNANESKRFAARLKTLAALRQLNPSRRTFLMYSLFEANLITTVETRRPIISLASADLTGVDISRKEGVKWVRPIQCPALEWTIMNNASFRSMGFEGPSFVYAELQFADFSGSVITVHSTNCANSMANMKTKHFEISVAKSKLDISTHFNTAYYNLCRNQSLSNNRNKTMINCLFNTQFILKKSEVKLKSSVTRKSDKEIEATIKIPRCGVRDDPLMYSVEAQWKKKSLTWKLLDGDHPSYGTVTQYEEADFELAFIHRVHDPIRRFDGPGGILAYAFLPPSGMIRFEAEEPWTDDTTGYNLRVIATHEIGHALGLVHSNDPSSIMFKRYQLFQPHDLLPRDVSNDMHFSSIVRLPTSTVFLIQ</sequence>
<dbReference type="GO" id="GO:0005615">
    <property type="term" value="C:extracellular space"/>
    <property type="evidence" value="ECO:0007669"/>
    <property type="project" value="TreeGrafter"/>
</dbReference>
<dbReference type="Proteomes" id="UP000663860">
    <property type="component" value="Unassembled WGS sequence"/>
</dbReference>
<comment type="similarity">
    <text evidence="1">Belongs to the peptidase M10A family.</text>
</comment>
<dbReference type="Gene3D" id="3.40.390.10">
    <property type="entry name" value="Collagenase (Catalytic Domain)"/>
    <property type="match status" value="1"/>
</dbReference>
<feature type="binding site" evidence="7">
    <location>
        <position position="270"/>
    </location>
    <ligand>
        <name>Ca(2+)</name>
        <dbReference type="ChEBI" id="CHEBI:29108"/>
        <label>3</label>
    </ligand>
</feature>
<protein>
    <recommendedName>
        <fullName evidence="8">Peptidase metallopeptidase domain-containing protein</fullName>
    </recommendedName>
</protein>
<feature type="binding site" evidence="7">
    <location>
        <position position="262"/>
    </location>
    <ligand>
        <name>Zn(2+)</name>
        <dbReference type="ChEBI" id="CHEBI:29105"/>
        <label>1</label>
    </ligand>
</feature>
<dbReference type="AlphaFoldDB" id="A0A819GJ87"/>
<evidence type="ECO:0000256" key="1">
    <source>
        <dbReference type="ARBA" id="ARBA00010370"/>
    </source>
</evidence>
<evidence type="ECO:0000256" key="7">
    <source>
        <dbReference type="PIRSR" id="PIRSR621190-2"/>
    </source>
</evidence>
<dbReference type="SUPFAM" id="SSF55486">
    <property type="entry name" value="Metalloproteases ('zincins'), catalytic domain"/>
    <property type="match status" value="1"/>
</dbReference>
<feature type="binding site" evidence="7">
    <location>
        <position position="252"/>
    </location>
    <ligand>
        <name>Ca(2+)</name>
        <dbReference type="ChEBI" id="CHEBI:29108"/>
        <label>2</label>
    </ligand>
</feature>
<feature type="binding site" evidence="7">
    <location>
        <position position="292"/>
    </location>
    <ligand>
        <name>Ca(2+)</name>
        <dbReference type="ChEBI" id="CHEBI:29108"/>
        <label>1</label>
    </ligand>
</feature>
<dbReference type="PANTHER" id="PTHR10201">
    <property type="entry name" value="MATRIX METALLOPROTEINASE"/>
    <property type="match status" value="1"/>
</dbReference>
<evidence type="ECO:0000256" key="4">
    <source>
        <dbReference type="ARBA" id="ARBA00022801"/>
    </source>
</evidence>
<dbReference type="PANTHER" id="PTHR10201:SF331">
    <property type="entry name" value="MATRIX METALLOPROTEINASE-14-LIKE ISOFORM X1"/>
    <property type="match status" value="1"/>
</dbReference>
<evidence type="ECO:0000256" key="6">
    <source>
        <dbReference type="PIRSR" id="PIRSR621190-1"/>
    </source>
</evidence>
<evidence type="ECO:0000256" key="2">
    <source>
        <dbReference type="ARBA" id="ARBA00022670"/>
    </source>
</evidence>
<dbReference type="Proteomes" id="UP000663868">
    <property type="component" value="Unassembled WGS sequence"/>
</dbReference>
<feature type="binding site" description="in inhibited form" evidence="7">
    <location>
        <position position="210"/>
    </location>
    <ligand>
        <name>Zn(2+)</name>
        <dbReference type="ChEBI" id="CHEBI:29105"/>
        <label>2</label>
        <note>catalytic</note>
    </ligand>
</feature>
<dbReference type="GO" id="GO:0030198">
    <property type="term" value="P:extracellular matrix organization"/>
    <property type="evidence" value="ECO:0007669"/>
    <property type="project" value="TreeGrafter"/>
</dbReference>
<dbReference type="InterPro" id="IPR001818">
    <property type="entry name" value="Pept_M10_metallopeptidase"/>
</dbReference>
<evidence type="ECO:0000256" key="5">
    <source>
        <dbReference type="ARBA" id="ARBA00022833"/>
    </source>
</evidence>
<organism evidence="10 11">
    <name type="scientific">Adineta steineri</name>
    <dbReference type="NCBI Taxonomy" id="433720"/>
    <lineage>
        <taxon>Eukaryota</taxon>
        <taxon>Metazoa</taxon>
        <taxon>Spiralia</taxon>
        <taxon>Gnathifera</taxon>
        <taxon>Rotifera</taxon>
        <taxon>Eurotatoria</taxon>
        <taxon>Bdelloidea</taxon>
        <taxon>Adinetida</taxon>
        <taxon>Adinetidae</taxon>
        <taxon>Adineta</taxon>
    </lineage>
</organism>
<evidence type="ECO:0000256" key="3">
    <source>
        <dbReference type="ARBA" id="ARBA00022723"/>
    </source>
</evidence>
<feature type="binding site" evidence="7">
    <location>
        <position position="269"/>
    </location>
    <ligand>
        <name>Ca(2+)</name>
        <dbReference type="ChEBI" id="CHEBI:29108"/>
        <label>3</label>
    </ligand>
</feature>
<dbReference type="EMBL" id="CAJNOE010000027">
    <property type="protein sequence ID" value="CAF0761317.1"/>
    <property type="molecule type" value="Genomic_DNA"/>
</dbReference>
<keyword evidence="5 7" id="KW-0862">Zinc</keyword>
<gene>
    <name evidence="9" type="ORF">IZO911_LOCUS4732</name>
    <name evidence="10" type="ORF">KXQ929_LOCUS21841</name>
</gene>
<keyword evidence="2" id="KW-0645">Protease</keyword>
<dbReference type="GO" id="GO:0004222">
    <property type="term" value="F:metalloendopeptidase activity"/>
    <property type="evidence" value="ECO:0007669"/>
    <property type="project" value="InterPro"/>
</dbReference>
<evidence type="ECO:0000313" key="11">
    <source>
        <dbReference type="Proteomes" id="UP000663868"/>
    </source>
</evidence>
<feature type="binding site" evidence="7">
    <location>
        <position position="327"/>
    </location>
    <ligand>
        <name>Zn(2+)</name>
        <dbReference type="ChEBI" id="CHEBI:29105"/>
        <label>2</label>
        <note>catalytic</note>
    </ligand>
</feature>
<dbReference type="GO" id="GO:0008270">
    <property type="term" value="F:zinc ion binding"/>
    <property type="evidence" value="ECO:0007669"/>
    <property type="project" value="InterPro"/>
</dbReference>
<evidence type="ECO:0000313" key="10">
    <source>
        <dbReference type="EMBL" id="CAF3882660.1"/>
    </source>
</evidence>
<evidence type="ECO:0000313" key="9">
    <source>
        <dbReference type="EMBL" id="CAF0761317.1"/>
    </source>
</evidence>